<comment type="caution">
    <text evidence="2">The sequence shown here is derived from an EMBL/GenBank/DDBJ whole genome shotgun (WGS) entry which is preliminary data.</text>
</comment>
<evidence type="ECO:0000259" key="1">
    <source>
        <dbReference type="Pfam" id="PF14491"/>
    </source>
</evidence>
<dbReference type="Pfam" id="PF14491">
    <property type="entry name" value="DUF4435"/>
    <property type="match status" value="1"/>
</dbReference>
<evidence type="ECO:0000313" key="2">
    <source>
        <dbReference type="EMBL" id="GHA61518.1"/>
    </source>
</evidence>
<organism evidence="2 3">
    <name type="scientific">Paramylibacter ulvae</name>
    <dbReference type="NCBI Taxonomy" id="1651968"/>
    <lineage>
        <taxon>Bacteria</taxon>
        <taxon>Pseudomonadati</taxon>
        <taxon>Pseudomonadota</taxon>
        <taxon>Alphaproteobacteria</taxon>
        <taxon>Rhodobacterales</taxon>
        <taxon>Paracoccaceae</taxon>
        <taxon>Paramylibacter</taxon>
    </lineage>
</organism>
<sequence>MKLSETKAYPSIDEIVSLLGKSNLPTVLVEGADDIIFYRKLEEELNDLKVDVLAAGDKDSVLEIRNRIAKNPTQTQIAFVVDKDLWVHDGVPKEYMSGDLVTTDGYSIENDLFRDGDLESFLDGLEAKAFHSDLQTFVKWYALTLVRFFKDQSIPFRTHPSKILDDQIFLNEQLQLIEGEEYPEDFFNELLKTYSRTLRGKSLFAVLQRQLSRQQRDVKFSSKQLMVVAANRKGEHYSRIAQLLRKCFE</sequence>
<feature type="domain" description="DUF4435" evidence="1">
    <location>
        <begin position="27"/>
        <end position="140"/>
    </location>
</feature>
<evidence type="ECO:0000313" key="3">
    <source>
        <dbReference type="Proteomes" id="UP000634455"/>
    </source>
</evidence>
<protein>
    <recommendedName>
        <fullName evidence="1">DUF4435 domain-containing protein</fullName>
    </recommendedName>
</protein>
<name>A0ABQ3D8W0_9RHOB</name>
<proteinExistence type="predicted"/>
<dbReference type="InterPro" id="IPR029492">
    <property type="entry name" value="DUF4435"/>
</dbReference>
<reference evidence="3" key="1">
    <citation type="journal article" date="2019" name="Int. J. Syst. Evol. Microbiol.">
        <title>The Global Catalogue of Microorganisms (GCM) 10K type strain sequencing project: providing services to taxonomists for standard genome sequencing and annotation.</title>
        <authorList>
            <consortium name="The Broad Institute Genomics Platform"/>
            <consortium name="The Broad Institute Genome Sequencing Center for Infectious Disease"/>
            <person name="Wu L."/>
            <person name="Ma J."/>
        </authorList>
    </citation>
    <scope>NUCLEOTIDE SEQUENCE [LARGE SCALE GENOMIC DNA]</scope>
    <source>
        <strain evidence="3">KCTC 32465</strain>
    </source>
</reference>
<keyword evidence="3" id="KW-1185">Reference proteome</keyword>
<gene>
    <name evidence="2" type="ORF">GCM10008927_28770</name>
</gene>
<accession>A0ABQ3D8W0</accession>
<dbReference type="Proteomes" id="UP000634455">
    <property type="component" value="Unassembled WGS sequence"/>
</dbReference>
<dbReference type="EMBL" id="BMZF01000011">
    <property type="protein sequence ID" value="GHA61518.1"/>
    <property type="molecule type" value="Genomic_DNA"/>
</dbReference>